<dbReference type="EMBL" id="GBXM01017008">
    <property type="protein sequence ID" value="JAH91569.1"/>
    <property type="molecule type" value="Transcribed_RNA"/>
</dbReference>
<sequence length="62" mass="7008">MVINNRNDTDPKPINKYRFKYEKVSYSKGISEVSEKALTTCSTVDNVMVTVAERAGSPLPWQ</sequence>
<proteinExistence type="predicted"/>
<name>A0A0E9WME3_ANGAN</name>
<reference evidence="1" key="2">
    <citation type="journal article" date="2015" name="Fish Shellfish Immunol.">
        <title>Early steps in the European eel (Anguilla anguilla)-Vibrio vulnificus interaction in the gills: Role of the RtxA13 toxin.</title>
        <authorList>
            <person name="Callol A."/>
            <person name="Pajuelo D."/>
            <person name="Ebbesson L."/>
            <person name="Teles M."/>
            <person name="MacKenzie S."/>
            <person name="Amaro C."/>
        </authorList>
    </citation>
    <scope>NUCLEOTIDE SEQUENCE</scope>
</reference>
<protein>
    <submittedName>
        <fullName evidence="1">Uncharacterized protein</fullName>
    </submittedName>
</protein>
<organism evidence="1">
    <name type="scientific">Anguilla anguilla</name>
    <name type="common">European freshwater eel</name>
    <name type="synonym">Muraena anguilla</name>
    <dbReference type="NCBI Taxonomy" id="7936"/>
    <lineage>
        <taxon>Eukaryota</taxon>
        <taxon>Metazoa</taxon>
        <taxon>Chordata</taxon>
        <taxon>Craniata</taxon>
        <taxon>Vertebrata</taxon>
        <taxon>Euteleostomi</taxon>
        <taxon>Actinopterygii</taxon>
        <taxon>Neopterygii</taxon>
        <taxon>Teleostei</taxon>
        <taxon>Anguilliformes</taxon>
        <taxon>Anguillidae</taxon>
        <taxon>Anguilla</taxon>
    </lineage>
</organism>
<accession>A0A0E9WME3</accession>
<reference evidence="1" key="1">
    <citation type="submission" date="2014-11" db="EMBL/GenBank/DDBJ databases">
        <authorList>
            <person name="Amaro Gonzalez C."/>
        </authorList>
    </citation>
    <scope>NUCLEOTIDE SEQUENCE</scope>
</reference>
<dbReference type="AlphaFoldDB" id="A0A0E9WME3"/>
<evidence type="ECO:0000313" key="1">
    <source>
        <dbReference type="EMBL" id="JAH91569.1"/>
    </source>
</evidence>